<evidence type="ECO:0000313" key="1">
    <source>
        <dbReference type="EMBL" id="JAE39329.1"/>
    </source>
</evidence>
<reference evidence="1" key="2">
    <citation type="journal article" date="2015" name="Data Brief">
        <title>Shoot transcriptome of the giant reed, Arundo donax.</title>
        <authorList>
            <person name="Barrero R.A."/>
            <person name="Guerrero F.D."/>
            <person name="Moolhuijzen P."/>
            <person name="Goolsby J.A."/>
            <person name="Tidwell J."/>
            <person name="Bellgard S.E."/>
            <person name="Bellgard M.I."/>
        </authorList>
    </citation>
    <scope>NUCLEOTIDE SEQUENCE</scope>
    <source>
        <tissue evidence="1">Shoot tissue taken approximately 20 cm above the soil surface</tissue>
    </source>
</reference>
<protein>
    <submittedName>
        <fullName evidence="1">Uncharacterized protein</fullName>
    </submittedName>
</protein>
<organism evidence="1">
    <name type="scientific">Arundo donax</name>
    <name type="common">Giant reed</name>
    <name type="synonym">Donax arundinaceus</name>
    <dbReference type="NCBI Taxonomy" id="35708"/>
    <lineage>
        <taxon>Eukaryota</taxon>
        <taxon>Viridiplantae</taxon>
        <taxon>Streptophyta</taxon>
        <taxon>Embryophyta</taxon>
        <taxon>Tracheophyta</taxon>
        <taxon>Spermatophyta</taxon>
        <taxon>Magnoliopsida</taxon>
        <taxon>Liliopsida</taxon>
        <taxon>Poales</taxon>
        <taxon>Poaceae</taxon>
        <taxon>PACMAD clade</taxon>
        <taxon>Arundinoideae</taxon>
        <taxon>Arundineae</taxon>
        <taxon>Arundo</taxon>
    </lineage>
</organism>
<accession>A0A0A9HU10</accession>
<name>A0A0A9HU10_ARUDO</name>
<reference evidence="1" key="1">
    <citation type="submission" date="2014-09" db="EMBL/GenBank/DDBJ databases">
        <authorList>
            <person name="Magalhaes I.L.F."/>
            <person name="Oliveira U."/>
            <person name="Santos F.R."/>
            <person name="Vidigal T.H.D.A."/>
            <person name="Brescovit A.D."/>
            <person name="Santos A.J."/>
        </authorList>
    </citation>
    <scope>NUCLEOTIDE SEQUENCE</scope>
    <source>
        <tissue evidence="1">Shoot tissue taken approximately 20 cm above the soil surface</tissue>
    </source>
</reference>
<dbReference type="EMBL" id="GBRH01158567">
    <property type="protein sequence ID" value="JAE39329.1"/>
    <property type="molecule type" value="Transcribed_RNA"/>
</dbReference>
<dbReference type="AlphaFoldDB" id="A0A0A9HU10"/>
<proteinExistence type="predicted"/>
<sequence>MIQSRSNNDNILCEVRSMIKSSILMITTEKQRTID</sequence>